<reference evidence="1 2" key="1">
    <citation type="journal article" date="2021" name="Front. Genet.">
        <title>Chromosome-Level Genome Assembly Reveals Significant Gene Expansion in the Toll and IMD Signaling Pathways of Dendrolimus kikuchii.</title>
        <authorList>
            <person name="Zhou J."/>
            <person name="Wu P."/>
            <person name="Xiong Z."/>
            <person name="Liu N."/>
            <person name="Zhao N."/>
            <person name="Ji M."/>
            <person name="Qiu Y."/>
            <person name="Yang B."/>
        </authorList>
    </citation>
    <scope>NUCLEOTIDE SEQUENCE [LARGE SCALE GENOMIC DNA]</scope>
    <source>
        <strain evidence="1">Ann1</strain>
    </source>
</reference>
<name>A0ACC1DGE0_9NEOP</name>
<protein>
    <submittedName>
        <fullName evidence="1">Uncharacterized protein</fullName>
    </submittedName>
</protein>
<evidence type="ECO:0000313" key="1">
    <source>
        <dbReference type="EMBL" id="KAJ0182951.1"/>
    </source>
</evidence>
<comment type="caution">
    <text evidence="1">The sequence shown here is derived from an EMBL/GenBank/DDBJ whole genome shotgun (WGS) entry which is preliminary data.</text>
</comment>
<gene>
    <name evidence="1" type="ORF">K1T71_000927</name>
</gene>
<dbReference type="Proteomes" id="UP000824533">
    <property type="component" value="Linkage Group LG02"/>
</dbReference>
<keyword evidence="2" id="KW-1185">Reference proteome</keyword>
<sequence length="250" mass="28321">MLEQVNEFSTKSAPMSRDETMLLILLVAANKIINNKATNASNNKLKQQAWQTLTNEFNSSVTIYPRTPVQLHLKWENLKKSARKRCANMRSILHKTGGGKDYFLPDERLDKVASLLGSTCEGFSMEFGGDATTETNLHIVMGDVTTIGGETSGDEEKLSKEIQILETPSPKQNNWFLSKASGSVKQKHKMEEEKCKDRLSRENALAEYLKYKSQNILLLKRLWNLTTILLQNEAKLLTAYKKGECTKKYL</sequence>
<proteinExistence type="predicted"/>
<accession>A0ACC1DGE0</accession>
<evidence type="ECO:0000313" key="2">
    <source>
        <dbReference type="Proteomes" id="UP000824533"/>
    </source>
</evidence>
<dbReference type="EMBL" id="CM034388">
    <property type="protein sequence ID" value="KAJ0182951.1"/>
    <property type="molecule type" value="Genomic_DNA"/>
</dbReference>
<organism evidence="1 2">
    <name type="scientific">Dendrolimus kikuchii</name>
    <dbReference type="NCBI Taxonomy" id="765133"/>
    <lineage>
        <taxon>Eukaryota</taxon>
        <taxon>Metazoa</taxon>
        <taxon>Ecdysozoa</taxon>
        <taxon>Arthropoda</taxon>
        <taxon>Hexapoda</taxon>
        <taxon>Insecta</taxon>
        <taxon>Pterygota</taxon>
        <taxon>Neoptera</taxon>
        <taxon>Endopterygota</taxon>
        <taxon>Lepidoptera</taxon>
        <taxon>Glossata</taxon>
        <taxon>Ditrysia</taxon>
        <taxon>Bombycoidea</taxon>
        <taxon>Lasiocampidae</taxon>
        <taxon>Dendrolimus</taxon>
    </lineage>
</organism>